<dbReference type="Gene3D" id="1.10.287.130">
    <property type="match status" value="1"/>
</dbReference>
<evidence type="ECO:0000256" key="8">
    <source>
        <dbReference type="ARBA" id="ARBA00022741"/>
    </source>
</evidence>
<dbReference type="SMART" id="SM00388">
    <property type="entry name" value="HisKA"/>
    <property type="match status" value="1"/>
</dbReference>
<evidence type="ECO:0000256" key="10">
    <source>
        <dbReference type="ARBA" id="ARBA00022840"/>
    </source>
</evidence>
<dbReference type="SUPFAM" id="SSF55874">
    <property type="entry name" value="ATPase domain of HSP90 chaperone/DNA topoisomerase II/histidine kinase"/>
    <property type="match status" value="1"/>
</dbReference>
<evidence type="ECO:0000259" key="16">
    <source>
        <dbReference type="PROSITE" id="PS50109"/>
    </source>
</evidence>
<dbReference type="EMBL" id="CAKMMW010000017">
    <property type="protein sequence ID" value="CAH1218980.1"/>
    <property type="molecule type" value="Genomic_DNA"/>
</dbReference>
<feature type="transmembrane region" description="Helical" evidence="15">
    <location>
        <begin position="424"/>
        <end position="444"/>
    </location>
</feature>
<evidence type="ECO:0000313" key="19">
    <source>
        <dbReference type="Proteomes" id="UP000838821"/>
    </source>
</evidence>
<accession>A0ABN8GUW6</accession>
<keyword evidence="11 15" id="KW-1133">Transmembrane helix</keyword>
<dbReference type="SUPFAM" id="SSF47384">
    <property type="entry name" value="Homodimeric domain of signal transducing histidine kinase"/>
    <property type="match status" value="1"/>
</dbReference>
<dbReference type="InterPro" id="IPR005467">
    <property type="entry name" value="His_kinase_dom"/>
</dbReference>
<dbReference type="Pfam" id="PF00512">
    <property type="entry name" value="HisKA"/>
    <property type="match status" value="1"/>
</dbReference>
<dbReference type="PRINTS" id="PR00344">
    <property type="entry name" value="BCTRLSENSOR"/>
</dbReference>
<dbReference type="InterPro" id="IPR036097">
    <property type="entry name" value="HisK_dim/P_sf"/>
</dbReference>
<feature type="transmembrane region" description="Helical" evidence="15">
    <location>
        <begin position="263"/>
        <end position="280"/>
    </location>
</feature>
<comment type="catalytic activity">
    <reaction evidence="1">
        <text>ATP + protein L-histidine = ADP + protein N-phospho-L-histidine.</text>
        <dbReference type="EC" id="2.7.13.3"/>
    </reaction>
</comment>
<keyword evidence="14" id="KW-0175">Coiled coil</keyword>
<feature type="coiled-coil region" evidence="14">
    <location>
        <begin position="98"/>
        <end position="144"/>
    </location>
</feature>
<proteinExistence type="predicted"/>
<dbReference type="CDD" id="cd06225">
    <property type="entry name" value="HAMP"/>
    <property type="match status" value="1"/>
</dbReference>
<keyword evidence="5" id="KW-0597">Phosphoprotein</keyword>
<feature type="transmembrane region" description="Helical" evidence="15">
    <location>
        <begin position="308"/>
        <end position="329"/>
    </location>
</feature>
<sequence length="732" mass="83244">MLAIKWRSRSISLVLLVGVVIMWTLTLFAATNAYKNSVYFGEDAYFKSGAFEREINSVYENIQLYHLEAPHFSEKTPEEQLGNNDYYNVKRDAERTVQDRLNNLQEKYRSRIDNARSRDDNVEVDRLEAERDTKIAELNKEMEASFQQNLKTAITAKQKQFMAAKTSLDNRVKSLYYVVKNLKTGETYSNISSEALQKKIDQQAFMYTLTLPKIDEPNRFSYQMNVDQVKATYYILNPSQGSGIIQADYLTYESQKQQATATVYWLAALVVLTIGLTYLARKHRGDNPSLIDIQTVVRERLPIDVRAWTTFIAAAALFGILFDAELYYWSPTYVSLYQISIVLIASALLVIVYNGLRGAVALLRYPGNLAMEWRSSLTASFWQTLKDMLEQRGLLFKLLVFMAIIGIMGFLPVCVVASSGEEAVIVFTFIWYIMFLLVVLPYMMRKIKQLRAIIKGVEQMSQGNFDVTLPAKGKGQLSRMAMNINNLKYGLQLSLEKQRVSDRLKTELITNVSHDLKTPLTSIINYVDLLKKEGLSADQSTHYLEVLDRKTQRLKVLIEDLFEASKMASGATELHWEKVDVSALLTQALAEFSDKIEASTLTFRVNVQSPHMYAVLDGKKTWRVFENLIGNALKYALPGTRVYVTLTENIERVILIIQNISLHELNYGVEELFERFKRGDQSRGTEGSGLGLAIAKSIVELQGGTLTIDLDGDQFKVIAEFEKRDVLASQQV</sequence>
<dbReference type="InterPro" id="IPR036890">
    <property type="entry name" value="HATPase_C_sf"/>
</dbReference>
<keyword evidence="10" id="KW-0067">ATP-binding</keyword>
<dbReference type="CDD" id="cd00082">
    <property type="entry name" value="HisKA"/>
    <property type="match status" value="1"/>
</dbReference>
<dbReference type="Pfam" id="PF02518">
    <property type="entry name" value="HATPase_c"/>
    <property type="match status" value="1"/>
</dbReference>
<evidence type="ECO:0000313" key="18">
    <source>
        <dbReference type="EMBL" id="CAH1218980.1"/>
    </source>
</evidence>
<dbReference type="PANTHER" id="PTHR45528:SF1">
    <property type="entry name" value="SENSOR HISTIDINE KINASE CPXA"/>
    <property type="match status" value="1"/>
</dbReference>
<dbReference type="GO" id="GO:0016740">
    <property type="term" value="F:transferase activity"/>
    <property type="evidence" value="ECO:0007669"/>
    <property type="project" value="UniProtKB-KW"/>
</dbReference>
<evidence type="ECO:0000256" key="9">
    <source>
        <dbReference type="ARBA" id="ARBA00022777"/>
    </source>
</evidence>
<feature type="transmembrane region" description="Helical" evidence="15">
    <location>
        <begin position="394"/>
        <end position="418"/>
    </location>
</feature>
<dbReference type="InterPro" id="IPR003594">
    <property type="entry name" value="HATPase_dom"/>
</dbReference>
<evidence type="ECO:0000256" key="1">
    <source>
        <dbReference type="ARBA" id="ARBA00000085"/>
    </source>
</evidence>
<keyword evidence="13 15" id="KW-0472">Membrane</keyword>
<evidence type="ECO:0000256" key="3">
    <source>
        <dbReference type="ARBA" id="ARBA00012438"/>
    </source>
</evidence>
<dbReference type="Gene3D" id="3.30.565.10">
    <property type="entry name" value="Histidine kinase-like ATPase, C-terminal domain"/>
    <property type="match status" value="1"/>
</dbReference>
<keyword evidence="9" id="KW-0418">Kinase</keyword>
<dbReference type="InterPro" id="IPR050398">
    <property type="entry name" value="HssS/ArlS-like"/>
</dbReference>
<evidence type="ECO:0000256" key="6">
    <source>
        <dbReference type="ARBA" id="ARBA00022679"/>
    </source>
</evidence>
<keyword evidence="6 18" id="KW-0808">Transferase</keyword>
<keyword evidence="4" id="KW-1003">Cell membrane</keyword>
<evidence type="ECO:0000259" key="17">
    <source>
        <dbReference type="PROSITE" id="PS50885"/>
    </source>
</evidence>
<evidence type="ECO:0000256" key="12">
    <source>
        <dbReference type="ARBA" id="ARBA00023012"/>
    </source>
</evidence>
<comment type="caution">
    <text evidence="18">The sequence shown here is derived from an EMBL/GenBank/DDBJ whole genome shotgun (WGS) entry which is preliminary data.</text>
</comment>
<organism evidence="18 19">
    <name type="scientific">Paenibacillus allorhizoplanae</name>
    <dbReference type="NCBI Taxonomy" id="2905648"/>
    <lineage>
        <taxon>Bacteria</taxon>
        <taxon>Bacillati</taxon>
        <taxon>Bacillota</taxon>
        <taxon>Bacilli</taxon>
        <taxon>Bacillales</taxon>
        <taxon>Paenibacillaceae</taxon>
        <taxon>Paenibacillus</taxon>
    </lineage>
</organism>
<evidence type="ECO:0000256" key="14">
    <source>
        <dbReference type="SAM" id="Coils"/>
    </source>
</evidence>
<evidence type="ECO:0000256" key="11">
    <source>
        <dbReference type="ARBA" id="ARBA00022989"/>
    </source>
</evidence>
<evidence type="ECO:0000256" key="5">
    <source>
        <dbReference type="ARBA" id="ARBA00022553"/>
    </source>
</evidence>
<dbReference type="PROSITE" id="PS50885">
    <property type="entry name" value="HAMP"/>
    <property type="match status" value="1"/>
</dbReference>
<feature type="domain" description="HAMP" evidence="17">
    <location>
        <begin position="444"/>
        <end position="496"/>
    </location>
</feature>
<feature type="transmembrane region" description="Helical" evidence="15">
    <location>
        <begin position="335"/>
        <end position="356"/>
    </location>
</feature>
<keyword evidence="19" id="KW-1185">Reference proteome</keyword>
<keyword evidence="8" id="KW-0547">Nucleotide-binding</keyword>
<keyword evidence="12" id="KW-0902">Two-component regulatory system</keyword>
<gene>
    <name evidence="18" type="primary">sasA_16</name>
    <name evidence="18" type="ORF">PAECIP111891_04820</name>
</gene>
<evidence type="ECO:0000256" key="2">
    <source>
        <dbReference type="ARBA" id="ARBA00004651"/>
    </source>
</evidence>
<feature type="domain" description="Histidine kinase" evidence="16">
    <location>
        <begin position="511"/>
        <end position="709"/>
    </location>
</feature>
<evidence type="ECO:0000256" key="15">
    <source>
        <dbReference type="SAM" id="Phobius"/>
    </source>
</evidence>
<reference evidence="18" key="1">
    <citation type="submission" date="2022-01" db="EMBL/GenBank/DDBJ databases">
        <authorList>
            <person name="Criscuolo A."/>
        </authorList>
    </citation>
    <scope>NUCLEOTIDE SEQUENCE</scope>
    <source>
        <strain evidence="18">CIP111891</strain>
    </source>
</reference>
<evidence type="ECO:0000256" key="7">
    <source>
        <dbReference type="ARBA" id="ARBA00022692"/>
    </source>
</evidence>
<dbReference type="InterPro" id="IPR003661">
    <property type="entry name" value="HisK_dim/P_dom"/>
</dbReference>
<protein>
    <recommendedName>
        <fullName evidence="3">histidine kinase</fullName>
        <ecNumber evidence="3">2.7.13.3</ecNumber>
    </recommendedName>
</protein>
<keyword evidence="7 15" id="KW-0812">Transmembrane</keyword>
<evidence type="ECO:0000256" key="4">
    <source>
        <dbReference type="ARBA" id="ARBA00022475"/>
    </source>
</evidence>
<dbReference type="PANTHER" id="PTHR45528">
    <property type="entry name" value="SENSOR HISTIDINE KINASE CPXA"/>
    <property type="match status" value="1"/>
</dbReference>
<comment type="subcellular location">
    <subcellularLocation>
        <location evidence="2">Cell membrane</location>
        <topology evidence="2">Multi-pass membrane protein</topology>
    </subcellularLocation>
</comment>
<dbReference type="Proteomes" id="UP000838821">
    <property type="component" value="Unassembled WGS sequence"/>
</dbReference>
<evidence type="ECO:0000256" key="13">
    <source>
        <dbReference type="ARBA" id="ARBA00023136"/>
    </source>
</evidence>
<dbReference type="EC" id="2.7.13.3" evidence="3"/>
<dbReference type="PROSITE" id="PS50109">
    <property type="entry name" value="HIS_KIN"/>
    <property type="match status" value="1"/>
</dbReference>
<dbReference type="InterPro" id="IPR004358">
    <property type="entry name" value="Sig_transdc_His_kin-like_C"/>
</dbReference>
<dbReference type="InterPro" id="IPR003660">
    <property type="entry name" value="HAMP_dom"/>
</dbReference>
<name>A0ABN8GUW6_9BACL</name>
<dbReference type="SMART" id="SM00387">
    <property type="entry name" value="HATPase_c"/>
    <property type="match status" value="1"/>
</dbReference>